<sequence length="613" mass="70288">MSTIIRFSARSAGRQVCKLFSRQLSTSCSMHYIRWKECAMDTHRYEVALGYSLDPNTINPYPETHMSRAAVRGERLPGVYTHGLDLCTIHAIRHHDTFARSEAVAKFCEASEDKRYARAHNARLIMSNEIPEMATDEVKPYCFWHPDIANEDTYRQLIKRYPDPKLAYSVGRACAVAGYDQLYHELDILPDVSIAEEARESVTSSNTVGSKIGSKAIFDHIMRQPMCYAVMDDYTRTINHHNPRSPAFMNGETAVRSTLDVTVSLEDYYAFGDPLFDIAEDGHISETGTHRHFLGSQDTLPSEHVELLYKPLPPHLPVSTKLKDPLILMAAYEGNLDRYLRLRRPIMVEHERSAVLRGIYHNTTFAKWWSLQDDDRMDWDIKAATLARFIMVNDLSHLTKTSPEPLHVPGMIWWPLIPQEETLEELARLRPDMELQVAMACIAGNYKRLWDKLAPEPCRQLMDHASQGDSSFRNHFVEYLERRAKELYPDGIEYLDAHDRTRADDQCLDAAKLDKEPTTLFLWSDITLHLHYWGCPGSDSIYGGHEEQANLTGWELRISSPEEMVERARQKGGLVTLNDEVWRDYRETPALSINKIAKDVQSSPSKEEEGRDS</sequence>
<proteinExistence type="predicted"/>
<evidence type="ECO:0000313" key="1">
    <source>
        <dbReference type="EMBL" id="RKU46301.1"/>
    </source>
</evidence>
<dbReference type="OrthoDB" id="4360026at2759"/>
<name>A0A420YEG6_9PEZI</name>
<dbReference type="STRING" id="177199.A0A420YEG6"/>
<comment type="caution">
    <text evidence="1">The sequence shown here is derived from an EMBL/GenBank/DDBJ whole genome shotgun (WGS) entry which is preliminary data.</text>
</comment>
<accession>A0A420YEG6</accession>
<organism evidence="1 2">
    <name type="scientific">Coniochaeta pulveracea</name>
    <dbReference type="NCBI Taxonomy" id="177199"/>
    <lineage>
        <taxon>Eukaryota</taxon>
        <taxon>Fungi</taxon>
        <taxon>Dikarya</taxon>
        <taxon>Ascomycota</taxon>
        <taxon>Pezizomycotina</taxon>
        <taxon>Sordariomycetes</taxon>
        <taxon>Sordariomycetidae</taxon>
        <taxon>Coniochaetales</taxon>
        <taxon>Coniochaetaceae</taxon>
        <taxon>Coniochaeta</taxon>
    </lineage>
</organism>
<protein>
    <submittedName>
        <fullName evidence="1">Uncharacterized protein</fullName>
    </submittedName>
</protein>
<dbReference type="EMBL" id="QVQW01000015">
    <property type="protein sequence ID" value="RKU46301.1"/>
    <property type="molecule type" value="Genomic_DNA"/>
</dbReference>
<reference evidence="1 2" key="1">
    <citation type="submission" date="2018-08" db="EMBL/GenBank/DDBJ databases">
        <title>Draft genome of the lignicolous fungus Coniochaeta pulveracea.</title>
        <authorList>
            <person name="Borstlap C.J."/>
            <person name="De Witt R.N."/>
            <person name="Botha A."/>
            <person name="Volschenk H."/>
        </authorList>
    </citation>
    <scope>NUCLEOTIDE SEQUENCE [LARGE SCALE GENOMIC DNA]</scope>
    <source>
        <strain evidence="1 2">CAB683</strain>
    </source>
</reference>
<keyword evidence="2" id="KW-1185">Reference proteome</keyword>
<dbReference type="Proteomes" id="UP000275385">
    <property type="component" value="Unassembled WGS sequence"/>
</dbReference>
<dbReference type="AlphaFoldDB" id="A0A420YEG6"/>
<evidence type="ECO:0000313" key="2">
    <source>
        <dbReference type="Proteomes" id="UP000275385"/>
    </source>
</evidence>
<gene>
    <name evidence="1" type="ORF">DL546_007765</name>
</gene>